<comment type="caution">
    <text evidence="5">The sequence shown here is derived from an EMBL/GenBank/DDBJ whole genome shotgun (WGS) entry which is preliminary data.</text>
</comment>
<organism evidence="5 6">
    <name type="scientific">Monosporascus ibericus</name>
    <dbReference type="NCBI Taxonomy" id="155417"/>
    <lineage>
        <taxon>Eukaryota</taxon>
        <taxon>Fungi</taxon>
        <taxon>Dikarya</taxon>
        <taxon>Ascomycota</taxon>
        <taxon>Pezizomycotina</taxon>
        <taxon>Sordariomycetes</taxon>
        <taxon>Xylariomycetidae</taxon>
        <taxon>Xylariales</taxon>
        <taxon>Xylariales incertae sedis</taxon>
        <taxon>Monosporascus</taxon>
    </lineage>
</organism>
<keyword evidence="2" id="KW-0489">Methyltransferase</keyword>
<evidence type="ECO:0000256" key="2">
    <source>
        <dbReference type="ARBA" id="ARBA00022603"/>
    </source>
</evidence>
<dbReference type="GO" id="GO:0032259">
    <property type="term" value="P:methylation"/>
    <property type="evidence" value="ECO:0007669"/>
    <property type="project" value="UniProtKB-KW"/>
</dbReference>
<name>A0A4Q4TTB1_9PEZI</name>
<keyword evidence="1" id="KW-0597">Phosphoprotein</keyword>
<dbReference type="EMBL" id="QJNU01000025">
    <property type="protein sequence ID" value="RYP10018.1"/>
    <property type="molecule type" value="Genomic_DNA"/>
</dbReference>
<dbReference type="AlphaFoldDB" id="A0A4Q4TTB1"/>
<evidence type="ECO:0000256" key="3">
    <source>
        <dbReference type="ARBA" id="ARBA00022679"/>
    </source>
</evidence>
<evidence type="ECO:0000313" key="5">
    <source>
        <dbReference type="EMBL" id="RYP10018.1"/>
    </source>
</evidence>
<keyword evidence="4" id="KW-0949">S-adenosyl-L-methionine</keyword>
<evidence type="ECO:0000256" key="4">
    <source>
        <dbReference type="ARBA" id="ARBA00022691"/>
    </source>
</evidence>
<dbReference type="Proteomes" id="UP000293360">
    <property type="component" value="Unassembled WGS sequence"/>
</dbReference>
<keyword evidence="3" id="KW-0808">Transferase</keyword>
<dbReference type="Gene3D" id="3.40.50.150">
    <property type="entry name" value="Vaccinia Virus protein VP39"/>
    <property type="match status" value="1"/>
</dbReference>
<evidence type="ECO:0008006" key="7">
    <source>
        <dbReference type="Google" id="ProtNLM"/>
    </source>
</evidence>
<keyword evidence="6" id="KW-1185">Reference proteome</keyword>
<dbReference type="InterPro" id="IPR008854">
    <property type="entry name" value="TPMT"/>
</dbReference>
<dbReference type="STRING" id="155417.A0A4Q4TTB1"/>
<dbReference type="GO" id="GO:0008757">
    <property type="term" value="F:S-adenosylmethionine-dependent methyltransferase activity"/>
    <property type="evidence" value="ECO:0007669"/>
    <property type="project" value="InterPro"/>
</dbReference>
<sequence>MANKYDRTLSDHFDGHGYSDHGTLWNSSWTTAKTPWDRQQPSVALSDLLLNKPELFEFSTDKTTRTALVPGCGRGHDVLALSTFGYDVYGLDLSARAIQEARKNEEAWNAEGKLVAKKGLLGNRTWLVGDFFSNEWVEKSGVPGGKFDLIFDYTFGCALPWEARPAWAKRIVELLALEGRLVCLEFPTTKPPSARGPPYNFTPEAYLAQLGHPGEKVYSNDTDAIVDGKWAGSPPSKDGLKRLMHIKPERTHLAGMEGDVVEDWISVWAHNA</sequence>
<proteinExistence type="predicted"/>
<reference evidence="5 6" key="1">
    <citation type="submission" date="2018-06" db="EMBL/GenBank/DDBJ databases">
        <title>Complete Genomes of Monosporascus.</title>
        <authorList>
            <person name="Robinson A.J."/>
            <person name="Natvig D.O."/>
        </authorList>
    </citation>
    <scope>NUCLEOTIDE SEQUENCE [LARGE SCALE GENOMIC DNA]</scope>
    <source>
        <strain evidence="5 6">CBS 110550</strain>
    </source>
</reference>
<dbReference type="SUPFAM" id="SSF53335">
    <property type="entry name" value="S-adenosyl-L-methionine-dependent methyltransferases"/>
    <property type="match status" value="1"/>
</dbReference>
<gene>
    <name evidence="5" type="ORF">DL764_000947</name>
</gene>
<dbReference type="Pfam" id="PF05724">
    <property type="entry name" value="TPMT"/>
    <property type="match status" value="1"/>
</dbReference>
<evidence type="ECO:0000256" key="1">
    <source>
        <dbReference type="ARBA" id="ARBA00022553"/>
    </source>
</evidence>
<protein>
    <recommendedName>
        <fullName evidence="7">Methyltransferase domain-containing protein</fullName>
    </recommendedName>
</protein>
<dbReference type="CDD" id="cd02440">
    <property type="entry name" value="AdoMet_MTases"/>
    <property type="match status" value="1"/>
</dbReference>
<dbReference type="PANTHER" id="PTHR32183">
    <property type="match status" value="1"/>
</dbReference>
<evidence type="ECO:0000313" key="6">
    <source>
        <dbReference type="Proteomes" id="UP000293360"/>
    </source>
</evidence>
<dbReference type="InterPro" id="IPR029063">
    <property type="entry name" value="SAM-dependent_MTases_sf"/>
</dbReference>
<dbReference type="PROSITE" id="PS51585">
    <property type="entry name" value="SAM_MT_TPMT"/>
    <property type="match status" value="1"/>
</dbReference>
<dbReference type="OrthoDB" id="276151at2759"/>
<accession>A0A4Q4TTB1</accession>
<dbReference type="PANTHER" id="PTHR32183:SF11">
    <property type="entry name" value="THIOL METHYLTRANSFERASE 2-RELATED"/>
    <property type="match status" value="1"/>
</dbReference>